<evidence type="ECO:0000313" key="3">
    <source>
        <dbReference type="EMBL" id="KAK3288286.1"/>
    </source>
</evidence>
<dbReference type="InterPro" id="IPR039754">
    <property type="entry name" value="Esf1"/>
</dbReference>
<comment type="caution">
    <text evidence="3">The sequence shown here is derived from an EMBL/GenBank/DDBJ whole genome shotgun (WGS) entry which is preliminary data.</text>
</comment>
<name>A0AAE0LK24_9CHLO</name>
<protein>
    <recommendedName>
        <fullName evidence="2">ESF1 RRM domain-containing protein</fullName>
    </recommendedName>
</protein>
<sequence length="413" mass="47115">MAKDKDKKKMSDPVEKGGKKPRAPKNPGALVTVQDPRFSSVHSDPRFQRFPQKKQKIEIDSRFSAMFTDKKFRQKGAIDKRGRSLGRADETQKEDLKKYYRLEGNEEQGSEDEDDDNAKQEEDALAIPERPAHLRGIRGSDSEASSSEDEDGEDEEEDVGDIHDLLTGGADMWEDAQEQVEYTDATDRLAVMDLNWERVRAVDILVILRSFAPKGGAVRKVTVFPSEFGMKRMAAEEKYGPLAALREFDEGDEADQIPEEDEDGGDDESDDKEEDAEKKKHNLKLRAYERGRLRYYYAVVEFDSAATASHVYQECDGAEYEPTGDRMELRYIPEGTEFDDYAPRDVAVDVPRNYRPPDFQVSALKHTEVKISWDDDAPERRKALRKGRITEDDLMDDDLKVYLASSDSEEDEE</sequence>
<feature type="compositionally biased region" description="Acidic residues" evidence="1">
    <location>
        <begin position="105"/>
        <end position="116"/>
    </location>
</feature>
<gene>
    <name evidence="3" type="ORF">CYMTET_4232</name>
</gene>
<feature type="region of interest" description="Disordered" evidence="1">
    <location>
        <begin position="250"/>
        <end position="279"/>
    </location>
</feature>
<dbReference type="GO" id="GO:0006364">
    <property type="term" value="P:rRNA processing"/>
    <property type="evidence" value="ECO:0007669"/>
    <property type="project" value="InterPro"/>
</dbReference>
<feature type="region of interest" description="Disordered" evidence="1">
    <location>
        <begin position="1"/>
        <end position="159"/>
    </location>
</feature>
<feature type="non-terminal residue" evidence="3">
    <location>
        <position position="413"/>
    </location>
</feature>
<dbReference type="PANTHER" id="PTHR12202">
    <property type="entry name" value="ESF1 HOMOLOG"/>
    <property type="match status" value="1"/>
</dbReference>
<feature type="compositionally biased region" description="Basic and acidic residues" evidence="1">
    <location>
        <begin position="68"/>
        <end position="104"/>
    </location>
</feature>
<evidence type="ECO:0000313" key="4">
    <source>
        <dbReference type="Proteomes" id="UP001190700"/>
    </source>
</evidence>
<organism evidence="3 4">
    <name type="scientific">Cymbomonas tetramitiformis</name>
    <dbReference type="NCBI Taxonomy" id="36881"/>
    <lineage>
        <taxon>Eukaryota</taxon>
        <taxon>Viridiplantae</taxon>
        <taxon>Chlorophyta</taxon>
        <taxon>Pyramimonadophyceae</taxon>
        <taxon>Pyramimonadales</taxon>
        <taxon>Pyramimonadaceae</taxon>
        <taxon>Cymbomonas</taxon>
    </lineage>
</organism>
<dbReference type="AlphaFoldDB" id="A0AAE0LK24"/>
<feature type="compositionally biased region" description="Basic and acidic residues" evidence="1">
    <location>
        <begin position="1"/>
        <end position="18"/>
    </location>
</feature>
<accession>A0AAE0LK24</accession>
<dbReference type="EMBL" id="LGRX02000521">
    <property type="protein sequence ID" value="KAK3288286.1"/>
    <property type="molecule type" value="Genomic_DNA"/>
</dbReference>
<feature type="compositionally biased region" description="Acidic residues" evidence="1">
    <location>
        <begin position="146"/>
        <end position="159"/>
    </location>
</feature>
<dbReference type="PANTHER" id="PTHR12202:SF0">
    <property type="entry name" value="ESF1 HOMOLOG"/>
    <property type="match status" value="1"/>
</dbReference>
<dbReference type="Pfam" id="PF25121">
    <property type="entry name" value="RRM_ESF1"/>
    <property type="match status" value="1"/>
</dbReference>
<dbReference type="GO" id="GO:0003723">
    <property type="term" value="F:RNA binding"/>
    <property type="evidence" value="ECO:0007669"/>
    <property type="project" value="TreeGrafter"/>
</dbReference>
<keyword evidence="4" id="KW-1185">Reference proteome</keyword>
<feature type="compositionally biased region" description="Acidic residues" evidence="1">
    <location>
        <begin position="250"/>
        <end position="274"/>
    </location>
</feature>
<proteinExistence type="predicted"/>
<feature type="domain" description="ESF1 RRM" evidence="2">
    <location>
        <begin position="186"/>
        <end position="347"/>
    </location>
</feature>
<evidence type="ECO:0000259" key="2">
    <source>
        <dbReference type="Pfam" id="PF25121"/>
    </source>
</evidence>
<dbReference type="InterPro" id="IPR056750">
    <property type="entry name" value="RRM_ESF1"/>
</dbReference>
<evidence type="ECO:0000256" key="1">
    <source>
        <dbReference type="SAM" id="MobiDB-lite"/>
    </source>
</evidence>
<reference evidence="3 4" key="1">
    <citation type="journal article" date="2015" name="Genome Biol. Evol.">
        <title>Comparative Genomics of a Bacterivorous Green Alga Reveals Evolutionary Causalities and Consequences of Phago-Mixotrophic Mode of Nutrition.</title>
        <authorList>
            <person name="Burns J.A."/>
            <person name="Paasch A."/>
            <person name="Narechania A."/>
            <person name="Kim E."/>
        </authorList>
    </citation>
    <scope>NUCLEOTIDE SEQUENCE [LARGE SCALE GENOMIC DNA]</scope>
    <source>
        <strain evidence="3 4">PLY_AMNH</strain>
    </source>
</reference>
<dbReference type="Proteomes" id="UP001190700">
    <property type="component" value="Unassembled WGS sequence"/>
</dbReference>